<accession>A0A4Z2F105</accession>
<proteinExistence type="predicted"/>
<name>A0A4Z2F105_9TELE</name>
<dbReference type="AlphaFoldDB" id="A0A4Z2F105"/>
<dbReference type="EMBL" id="SRLO01001939">
    <property type="protein sequence ID" value="TNN34550.1"/>
    <property type="molecule type" value="Genomic_DNA"/>
</dbReference>
<sequence length="104" mass="11688">MVGSMVPLRWEICGVRGENLEISGGLFAALSSWTLRLLQLNNGWVRSDVPTKRTVLLRKELKLQPPALMLLSDLGHVFSLDWKQYIRGLDPEAVIETESKTSPL</sequence>
<evidence type="ECO:0000313" key="2">
    <source>
        <dbReference type="Proteomes" id="UP000314294"/>
    </source>
</evidence>
<evidence type="ECO:0000313" key="1">
    <source>
        <dbReference type="EMBL" id="TNN34550.1"/>
    </source>
</evidence>
<reference evidence="1 2" key="1">
    <citation type="submission" date="2019-03" db="EMBL/GenBank/DDBJ databases">
        <title>First draft genome of Liparis tanakae, snailfish: a comprehensive survey of snailfish specific genes.</title>
        <authorList>
            <person name="Kim W."/>
            <person name="Song I."/>
            <person name="Jeong J.-H."/>
            <person name="Kim D."/>
            <person name="Kim S."/>
            <person name="Ryu S."/>
            <person name="Song J.Y."/>
            <person name="Lee S.K."/>
        </authorList>
    </citation>
    <scope>NUCLEOTIDE SEQUENCE [LARGE SCALE GENOMIC DNA]</scope>
    <source>
        <tissue evidence="1">Muscle</tissue>
    </source>
</reference>
<protein>
    <submittedName>
        <fullName evidence="1">Uncharacterized protein</fullName>
    </submittedName>
</protein>
<gene>
    <name evidence="1" type="ORF">EYF80_055287</name>
</gene>
<dbReference type="Proteomes" id="UP000314294">
    <property type="component" value="Unassembled WGS sequence"/>
</dbReference>
<organism evidence="1 2">
    <name type="scientific">Liparis tanakae</name>
    <name type="common">Tanaka's snailfish</name>
    <dbReference type="NCBI Taxonomy" id="230148"/>
    <lineage>
        <taxon>Eukaryota</taxon>
        <taxon>Metazoa</taxon>
        <taxon>Chordata</taxon>
        <taxon>Craniata</taxon>
        <taxon>Vertebrata</taxon>
        <taxon>Euteleostomi</taxon>
        <taxon>Actinopterygii</taxon>
        <taxon>Neopterygii</taxon>
        <taxon>Teleostei</taxon>
        <taxon>Neoteleostei</taxon>
        <taxon>Acanthomorphata</taxon>
        <taxon>Eupercaria</taxon>
        <taxon>Perciformes</taxon>
        <taxon>Cottioidei</taxon>
        <taxon>Cottales</taxon>
        <taxon>Liparidae</taxon>
        <taxon>Liparis</taxon>
    </lineage>
</organism>
<keyword evidence="2" id="KW-1185">Reference proteome</keyword>
<comment type="caution">
    <text evidence="1">The sequence shown here is derived from an EMBL/GenBank/DDBJ whole genome shotgun (WGS) entry which is preliminary data.</text>
</comment>